<name>A0AAP3E8G2_9EURY</name>
<sequence length="153" mass="16360">MSEYGPQIAALERRAEREREALEASSSDCASVANCGSGETAPAGVSVPESVQPDEEDESGKACGLEYLRHGVGPAVWVYVEGRSGGDLSRFSAAEMAALERAMNLWFECYAACHGVDLEAEFTVREVAELLLKTHNIHDVGALLTGVPDRSSE</sequence>
<keyword evidence="4" id="KW-1185">Reference proteome</keyword>
<evidence type="ECO:0000313" key="4">
    <source>
        <dbReference type="Proteomes" id="UP001321047"/>
    </source>
</evidence>
<dbReference type="EMBL" id="JAOPJZ010000024">
    <property type="protein sequence ID" value="MCU4753865.1"/>
    <property type="molecule type" value="Genomic_DNA"/>
</dbReference>
<accession>A0AAP3E8G2</accession>
<feature type="region of interest" description="Disordered" evidence="1">
    <location>
        <begin position="15"/>
        <end position="60"/>
    </location>
</feature>
<feature type="domain" description="DUF8055" evidence="2">
    <location>
        <begin position="52"/>
        <end position="149"/>
    </location>
</feature>
<protein>
    <recommendedName>
        <fullName evidence="2">DUF8055 domain-containing protein</fullName>
    </recommendedName>
</protein>
<gene>
    <name evidence="3" type="ORF">OB919_18080</name>
</gene>
<dbReference type="Pfam" id="PF26240">
    <property type="entry name" value="DUF8055"/>
    <property type="match status" value="1"/>
</dbReference>
<evidence type="ECO:0000256" key="1">
    <source>
        <dbReference type="SAM" id="MobiDB-lite"/>
    </source>
</evidence>
<evidence type="ECO:0000259" key="2">
    <source>
        <dbReference type="Pfam" id="PF26240"/>
    </source>
</evidence>
<reference evidence="3 4" key="1">
    <citation type="submission" date="2022-09" db="EMBL/GenBank/DDBJ databases">
        <title>Enrichment on poylsaccharides allowed isolation of novel metabolic and taxonomic groups of Haloarchaea.</title>
        <authorList>
            <person name="Sorokin D.Y."/>
            <person name="Elcheninov A.G."/>
            <person name="Khizhniak T.V."/>
            <person name="Kolganova T.V."/>
            <person name="Kublanov I.V."/>
        </authorList>
    </citation>
    <scope>NUCLEOTIDE SEQUENCE [LARGE SCALE GENOMIC DNA]</scope>
    <source>
        <strain evidence="3 4">AArc-curdl1</strain>
    </source>
</reference>
<organism evidence="3 4">
    <name type="scientific">Natronosalvus hydrolyticus</name>
    <dbReference type="NCBI Taxonomy" id="2979988"/>
    <lineage>
        <taxon>Archaea</taxon>
        <taxon>Methanobacteriati</taxon>
        <taxon>Methanobacteriota</taxon>
        <taxon>Stenosarchaea group</taxon>
        <taxon>Halobacteria</taxon>
        <taxon>Halobacteriales</taxon>
        <taxon>Natrialbaceae</taxon>
        <taxon>Natronosalvus</taxon>
    </lineage>
</organism>
<dbReference type="Proteomes" id="UP001321047">
    <property type="component" value="Unassembled WGS sequence"/>
</dbReference>
<dbReference type="AlphaFoldDB" id="A0AAP3E8G2"/>
<evidence type="ECO:0000313" key="3">
    <source>
        <dbReference type="EMBL" id="MCU4753865.1"/>
    </source>
</evidence>
<comment type="caution">
    <text evidence="3">The sequence shown here is derived from an EMBL/GenBank/DDBJ whole genome shotgun (WGS) entry which is preliminary data.</text>
</comment>
<proteinExistence type="predicted"/>
<dbReference type="InterPro" id="IPR058368">
    <property type="entry name" value="DUF8055"/>
</dbReference>
<dbReference type="RefSeq" id="WP_342810173.1">
    <property type="nucleotide sequence ID" value="NZ_JAOPJZ010000024.1"/>
</dbReference>